<evidence type="ECO:0000256" key="4">
    <source>
        <dbReference type="SAM" id="SignalP"/>
    </source>
</evidence>
<protein>
    <submittedName>
        <fullName evidence="5">Cerato-platanin</fullName>
    </submittedName>
</protein>
<dbReference type="OrthoDB" id="4898945at2759"/>
<organism evidence="5 6">
    <name type="scientific">Suillus subaureus</name>
    <dbReference type="NCBI Taxonomy" id="48587"/>
    <lineage>
        <taxon>Eukaryota</taxon>
        <taxon>Fungi</taxon>
        <taxon>Dikarya</taxon>
        <taxon>Basidiomycota</taxon>
        <taxon>Agaricomycotina</taxon>
        <taxon>Agaricomycetes</taxon>
        <taxon>Agaricomycetidae</taxon>
        <taxon>Boletales</taxon>
        <taxon>Suillineae</taxon>
        <taxon>Suillaceae</taxon>
        <taxon>Suillus</taxon>
    </lineage>
</organism>
<dbReference type="CDD" id="cd22778">
    <property type="entry name" value="DPBB_CEPL-like"/>
    <property type="match status" value="1"/>
</dbReference>
<proteinExistence type="inferred from homology"/>
<comment type="subcellular location">
    <subcellularLocation>
        <location evidence="1">Secreted</location>
    </subcellularLocation>
</comment>
<dbReference type="InterPro" id="IPR010829">
    <property type="entry name" value="Cerato-platanin"/>
</dbReference>
<dbReference type="Gene3D" id="2.40.40.10">
    <property type="entry name" value="RlpA-like domain"/>
    <property type="match status" value="1"/>
</dbReference>
<keyword evidence="4" id="KW-0732">Signal</keyword>
<evidence type="ECO:0000256" key="2">
    <source>
        <dbReference type="ARBA" id="ARBA00010421"/>
    </source>
</evidence>
<reference evidence="5" key="1">
    <citation type="journal article" date="2020" name="New Phytol.">
        <title>Comparative genomics reveals dynamic genome evolution in host specialist ectomycorrhizal fungi.</title>
        <authorList>
            <person name="Lofgren L.A."/>
            <person name="Nguyen N.H."/>
            <person name="Vilgalys R."/>
            <person name="Ruytinx J."/>
            <person name="Liao H.L."/>
            <person name="Branco S."/>
            <person name="Kuo A."/>
            <person name="LaButti K."/>
            <person name="Lipzen A."/>
            <person name="Andreopoulos W."/>
            <person name="Pangilinan J."/>
            <person name="Riley R."/>
            <person name="Hundley H."/>
            <person name="Na H."/>
            <person name="Barry K."/>
            <person name="Grigoriev I.V."/>
            <person name="Stajich J.E."/>
            <person name="Kennedy P.G."/>
        </authorList>
    </citation>
    <scope>NUCLEOTIDE SEQUENCE</scope>
    <source>
        <strain evidence="5">MN1</strain>
    </source>
</reference>
<sequence>MMKLLITSTIAALATCTIATSYSLSYDTNYDMGSNSLDTVACSDGSNGLESRGYSTFSSIPNFPYIGGAPQITGWNSAYCGSCWEITYTSPSVTTTKYVTAIDVGDEARDGFNLSQEAMDGLTGGQAEFLGRVTVTATQVDESNCGL</sequence>
<dbReference type="InterPro" id="IPR036908">
    <property type="entry name" value="RlpA-like_sf"/>
</dbReference>
<dbReference type="EMBL" id="JABBWG010000009">
    <property type="protein sequence ID" value="KAG1819761.1"/>
    <property type="molecule type" value="Genomic_DNA"/>
</dbReference>
<feature type="chain" id="PRO_5040281694" evidence="4">
    <location>
        <begin position="20"/>
        <end position="147"/>
    </location>
</feature>
<evidence type="ECO:0000256" key="3">
    <source>
        <dbReference type="ARBA" id="ARBA00022525"/>
    </source>
</evidence>
<dbReference type="SUPFAM" id="SSF50685">
    <property type="entry name" value="Barwin-like endoglucanases"/>
    <property type="match status" value="1"/>
</dbReference>
<dbReference type="GeneID" id="64622992"/>
<keyword evidence="6" id="KW-1185">Reference proteome</keyword>
<keyword evidence="3" id="KW-0964">Secreted</keyword>
<accession>A0A9P7JFW3</accession>
<dbReference type="Pfam" id="PF07249">
    <property type="entry name" value="Cerato-platanin"/>
    <property type="match status" value="1"/>
</dbReference>
<evidence type="ECO:0000313" key="5">
    <source>
        <dbReference type="EMBL" id="KAG1819761.1"/>
    </source>
</evidence>
<evidence type="ECO:0000313" key="6">
    <source>
        <dbReference type="Proteomes" id="UP000807769"/>
    </source>
</evidence>
<gene>
    <name evidence="5" type="ORF">BJ212DRAFT_1064938</name>
</gene>
<feature type="signal peptide" evidence="4">
    <location>
        <begin position="1"/>
        <end position="19"/>
    </location>
</feature>
<comment type="similarity">
    <text evidence="2">Belongs to the cerato-platanin family.</text>
</comment>
<dbReference type="Proteomes" id="UP000807769">
    <property type="component" value="Unassembled WGS sequence"/>
</dbReference>
<evidence type="ECO:0000256" key="1">
    <source>
        <dbReference type="ARBA" id="ARBA00004613"/>
    </source>
</evidence>
<dbReference type="AlphaFoldDB" id="A0A9P7JFW3"/>
<name>A0A9P7JFW3_9AGAM</name>
<comment type="caution">
    <text evidence="5">The sequence shown here is derived from an EMBL/GenBank/DDBJ whole genome shotgun (WGS) entry which is preliminary data.</text>
</comment>
<dbReference type="RefSeq" id="XP_041195296.1">
    <property type="nucleotide sequence ID" value="XM_041328975.1"/>
</dbReference>
<dbReference type="GO" id="GO:0005576">
    <property type="term" value="C:extracellular region"/>
    <property type="evidence" value="ECO:0007669"/>
    <property type="project" value="UniProtKB-SubCell"/>
</dbReference>